<dbReference type="InterPro" id="IPR017850">
    <property type="entry name" value="Alkaline_phosphatase_core_sf"/>
</dbReference>
<dbReference type="Pfam" id="PF00245">
    <property type="entry name" value="Alk_phosphatase"/>
    <property type="match status" value="1"/>
</dbReference>
<name>A0ABQ6IMV3_9MICO</name>
<evidence type="ECO:0000256" key="2">
    <source>
        <dbReference type="RuleBase" id="RU003946"/>
    </source>
</evidence>
<dbReference type="SMART" id="SM00098">
    <property type="entry name" value="alkPPc"/>
    <property type="match status" value="1"/>
</dbReference>
<dbReference type="CDD" id="cd16012">
    <property type="entry name" value="ALP"/>
    <property type="match status" value="1"/>
</dbReference>
<dbReference type="RefSeq" id="WP_284303203.1">
    <property type="nucleotide sequence ID" value="NZ_BSUO01000001.1"/>
</dbReference>
<keyword evidence="5" id="KW-1185">Reference proteome</keyword>
<feature type="chain" id="PRO_5045633263" evidence="3">
    <location>
        <begin position="21"/>
        <end position="470"/>
    </location>
</feature>
<gene>
    <name evidence="4" type="ORF">GCM10025883_12930</name>
</gene>
<accession>A0ABQ6IMV3</accession>
<sequence length="470" mass="49926">MSIPRSVRLAGAVLATATVAASTSLPSATASAEGRPPASDAPKNVIVLIGDGMGYNSVDQAALYAKGVTMHQVAGAPGKVAPAKGTGAAFPFQKFPVRVGMSTYSVKGGYDPKVAWGDMAAAVKDPATDSAAASTAMATGVKTYDAGIGVDKDKKPLKNAWQAAKERGKATGVVSSVPFSHATPAGYVAHNESRNNYHALAEEMIDSDTNVIIGAGHPYYNDDHKRVKPNFTYLSERDFGRLEAGDAGRSFLHSKKQFDKLARNGVVSGMPKKKGKDAGKMLGLVEVGSTLQQGRSGEAKNVAPFSVPMNDVPELATLTEGALNVLDKDRDGFYLMVEGGAIDWAGHANSNTRNVEETLDFTKAVDATIRWVEKNSSWKETLVIVTADHETGYLTGPGANPNWTAMSGKRGELPAVTWQSGNHSNQLVPVYARGKGADMLYRMATKTDPVRGRYLDNTDLAKHHFAMLKK</sequence>
<dbReference type="PANTHER" id="PTHR11596:SF5">
    <property type="entry name" value="ALKALINE PHOSPHATASE"/>
    <property type="match status" value="1"/>
</dbReference>
<dbReference type="PRINTS" id="PR00113">
    <property type="entry name" value="ALKPHPHTASE"/>
</dbReference>
<comment type="similarity">
    <text evidence="2">Belongs to the alkaline phosphatase family.</text>
</comment>
<dbReference type="Proteomes" id="UP001157126">
    <property type="component" value="Unassembled WGS sequence"/>
</dbReference>
<organism evidence="4 5">
    <name type="scientific">Mobilicoccus caccae</name>
    <dbReference type="NCBI Taxonomy" id="1859295"/>
    <lineage>
        <taxon>Bacteria</taxon>
        <taxon>Bacillati</taxon>
        <taxon>Actinomycetota</taxon>
        <taxon>Actinomycetes</taxon>
        <taxon>Micrococcales</taxon>
        <taxon>Dermatophilaceae</taxon>
        <taxon>Mobilicoccus</taxon>
    </lineage>
</organism>
<reference evidence="5" key="1">
    <citation type="journal article" date="2019" name="Int. J. Syst. Evol. Microbiol.">
        <title>The Global Catalogue of Microorganisms (GCM) 10K type strain sequencing project: providing services to taxonomists for standard genome sequencing and annotation.</title>
        <authorList>
            <consortium name="The Broad Institute Genomics Platform"/>
            <consortium name="The Broad Institute Genome Sequencing Center for Infectious Disease"/>
            <person name="Wu L."/>
            <person name="Ma J."/>
        </authorList>
    </citation>
    <scope>NUCLEOTIDE SEQUENCE [LARGE SCALE GENOMIC DNA]</scope>
    <source>
        <strain evidence="5">NBRC 113072</strain>
    </source>
</reference>
<proteinExistence type="inferred from homology"/>
<evidence type="ECO:0000256" key="1">
    <source>
        <dbReference type="ARBA" id="ARBA00022553"/>
    </source>
</evidence>
<evidence type="ECO:0000313" key="4">
    <source>
        <dbReference type="EMBL" id="GMA39248.1"/>
    </source>
</evidence>
<dbReference type="PANTHER" id="PTHR11596">
    <property type="entry name" value="ALKALINE PHOSPHATASE"/>
    <property type="match status" value="1"/>
</dbReference>
<feature type="signal peptide" evidence="3">
    <location>
        <begin position="1"/>
        <end position="20"/>
    </location>
</feature>
<evidence type="ECO:0000313" key="5">
    <source>
        <dbReference type="Proteomes" id="UP001157126"/>
    </source>
</evidence>
<dbReference type="SUPFAM" id="SSF53649">
    <property type="entry name" value="Alkaline phosphatase-like"/>
    <property type="match status" value="1"/>
</dbReference>
<comment type="caution">
    <text evidence="4">The sequence shown here is derived from an EMBL/GenBank/DDBJ whole genome shotgun (WGS) entry which is preliminary data.</text>
</comment>
<dbReference type="Gene3D" id="3.40.720.10">
    <property type="entry name" value="Alkaline Phosphatase, subunit A"/>
    <property type="match status" value="1"/>
</dbReference>
<dbReference type="InterPro" id="IPR001952">
    <property type="entry name" value="Alkaline_phosphatase"/>
</dbReference>
<keyword evidence="3" id="KW-0732">Signal</keyword>
<evidence type="ECO:0000256" key="3">
    <source>
        <dbReference type="SAM" id="SignalP"/>
    </source>
</evidence>
<protein>
    <submittedName>
        <fullName evidence="4">Alkaline phosphatase</fullName>
    </submittedName>
</protein>
<keyword evidence="1" id="KW-0597">Phosphoprotein</keyword>
<dbReference type="EMBL" id="BSUO01000001">
    <property type="protein sequence ID" value="GMA39248.1"/>
    <property type="molecule type" value="Genomic_DNA"/>
</dbReference>